<dbReference type="InterPro" id="IPR010074">
    <property type="entry name" value="PRibForGlyAmidine_synth_PurL"/>
</dbReference>
<dbReference type="SUPFAM" id="SSF56042">
    <property type="entry name" value="PurM C-terminal domain-like"/>
    <property type="match status" value="1"/>
</dbReference>
<name>A0ABR5TKY6_9EURY</name>
<dbReference type="Proteomes" id="UP000070633">
    <property type="component" value="Unassembled WGS sequence"/>
</dbReference>
<dbReference type="EMBL" id="LHYI01000002">
    <property type="protein sequence ID" value="KXB08945.1"/>
    <property type="molecule type" value="Genomic_DNA"/>
</dbReference>
<organism evidence="1 2">
    <name type="scientific">candidate division MSBL1 archaeon SCGC-AAA382M17</name>
    <dbReference type="NCBI Taxonomy" id="1698284"/>
    <lineage>
        <taxon>Archaea</taxon>
        <taxon>Methanobacteriati</taxon>
        <taxon>Methanobacteriota</taxon>
        <taxon>candidate division MSBL1</taxon>
    </lineage>
</organism>
<keyword evidence="2" id="KW-1185">Reference proteome</keyword>
<gene>
    <name evidence="1" type="ORF">AKJ55_00195</name>
</gene>
<proteinExistence type="predicted"/>
<dbReference type="Gene3D" id="3.90.650.10">
    <property type="entry name" value="PurM-like C-terminal domain"/>
    <property type="match status" value="1"/>
</dbReference>
<comment type="caution">
    <text evidence="1">The sequence shown here is derived from an EMBL/GenBank/DDBJ whole genome shotgun (WGS) entry which is preliminary data.</text>
</comment>
<dbReference type="InterPro" id="IPR036676">
    <property type="entry name" value="PurM-like_C_sf"/>
</dbReference>
<reference evidence="1 2" key="1">
    <citation type="journal article" date="2016" name="Sci. Rep.">
        <title>Metabolic traits of an uncultured archaeal lineage -MSBL1- from brine pools of the Red Sea.</title>
        <authorList>
            <person name="Mwirichia R."/>
            <person name="Alam I."/>
            <person name="Rashid M."/>
            <person name="Vinu M."/>
            <person name="Ba-Alawi W."/>
            <person name="Anthony Kamau A."/>
            <person name="Kamanda Ngugi D."/>
            <person name="Goker M."/>
            <person name="Klenk H.P."/>
            <person name="Bajic V."/>
            <person name="Stingl U."/>
        </authorList>
    </citation>
    <scope>NUCLEOTIDE SEQUENCE [LARGE SCALE GENOMIC DNA]</scope>
    <source>
        <strain evidence="1">SCGC-AAA382M17</strain>
    </source>
</reference>
<evidence type="ECO:0000313" key="1">
    <source>
        <dbReference type="EMBL" id="KXB08945.1"/>
    </source>
</evidence>
<evidence type="ECO:0000313" key="2">
    <source>
        <dbReference type="Proteomes" id="UP000070633"/>
    </source>
</evidence>
<dbReference type="PANTHER" id="PTHR43555:SF1">
    <property type="entry name" value="PHOSPHORIBOSYLFORMYLGLYCINAMIDINE SYNTHASE SUBUNIT PURL"/>
    <property type="match status" value="1"/>
</dbReference>
<sequence>MGDIAILAGGKTGRDGIRGVTFASEELTEESEGSQRPAVQIANPIEEEKLRRAILKILIFLI</sequence>
<dbReference type="PANTHER" id="PTHR43555">
    <property type="entry name" value="PHOSPHORIBOSYLFORMYLGLYCINAMIDINE SYNTHASE SUBUNIT PURL"/>
    <property type="match status" value="1"/>
</dbReference>
<accession>A0ABR5TKY6</accession>
<protein>
    <submittedName>
        <fullName evidence="1">Uncharacterized protein</fullName>
    </submittedName>
</protein>